<keyword evidence="3" id="KW-0813">Transport</keyword>
<evidence type="ECO:0000256" key="2">
    <source>
        <dbReference type="ARBA" id="ARBA00006175"/>
    </source>
</evidence>
<dbReference type="Gene3D" id="1.20.1080.10">
    <property type="entry name" value="Glycerol uptake facilitator protein"/>
    <property type="match status" value="1"/>
</dbReference>
<evidence type="ECO:0000256" key="7">
    <source>
        <dbReference type="ARBA" id="ARBA00023136"/>
    </source>
</evidence>
<dbReference type="Pfam" id="PF00230">
    <property type="entry name" value="MIP"/>
    <property type="match status" value="1"/>
</dbReference>
<keyword evidence="7 8" id="KW-0472">Membrane</keyword>
<sequence>MAFAVGHISGGHFNPAVTLGLWAGGRFPAKEVIGYIIAQVVGGIIAAAVLYVVASGKAGFDAAASGFASNGYGEHSRAASPCCRLSSLKLS</sequence>
<reference evidence="9 10" key="1">
    <citation type="submission" date="2018-06" db="EMBL/GenBank/DDBJ databases">
        <authorList>
            <consortium name="Pathogen Informatics"/>
            <person name="Doyle S."/>
        </authorList>
    </citation>
    <scope>NUCLEOTIDE SEQUENCE [LARGE SCALE GENOMIC DNA]</scope>
    <source>
        <strain evidence="9 10">NCTC9504</strain>
    </source>
</reference>
<proteinExistence type="inferred from homology"/>
<accession>A0A378A1T0</accession>
<evidence type="ECO:0000313" key="10">
    <source>
        <dbReference type="Proteomes" id="UP000254020"/>
    </source>
</evidence>
<dbReference type="PANTHER" id="PTHR19139:SF199">
    <property type="entry name" value="MIP17260P"/>
    <property type="match status" value="1"/>
</dbReference>
<dbReference type="InterPro" id="IPR023271">
    <property type="entry name" value="Aquaporin-like"/>
</dbReference>
<feature type="transmembrane region" description="Helical" evidence="8">
    <location>
        <begin position="32"/>
        <end position="53"/>
    </location>
</feature>
<dbReference type="SUPFAM" id="SSF81338">
    <property type="entry name" value="Aquaporin-like"/>
    <property type="match status" value="1"/>
</dbReference>
<dbReference type="Proteomes" id="UP000254020">
    <property type="component" value="Unassembled WGS sequence"/>
</dbReference>
<organism evidence="9 10">
    <name type="scientific">Klebsiella pneumoniae subsp. pneumoniae</name>
    <dbReference type="NCBI Taxonomy" id="72407"/>
    <lineage>
        <taxon>Bacteria</taxon>
        <taxon>Pseudomonadati</taxon>
        <taxon>Pseudomonadota</taxon>
        <taxon>Gammaproteobacteria</taxon>
        <taxon>Enterobacterales</taxon>
        <taxon>Enterobacteriaceae</taxon>
        <taxon>Klebsiella/Raoultella group</taxon>
        <taxon>Klebsiella</taxon>
        <taxon>Klebsiella pneumoniae complex</taxon>
    </lineage>
</organism>
<name>A0A378A1T0_KLEPN</name>
<dbReference type="InterPro" id="IPR034294">
    <property type="entry name" value="Aquaporin_transptr"/>
</dbReference>
<dbReference type="InterPro" id="IPR000425">
    <property type="entry name" value="MIP"/>
</dbReference>
<comment type="subcellular location">
    <subcellularLocation>
        <location evidence="1">Cell membrane</location>
        <topology evidence="1">Multi-pass membrane protein</topology>
    </subcellularLocation>
</comment>
<keyword evidence="5 8" id="KW-0812">Transmembrane</keyword>
<dbReference type="AlphaFoldDB" id="A0A378A1T0"/>
<evidence type="ECO:0000256" key="6">
    <source>
        <dbReference type="ARBA" id="ARBA00022989"/>
    </source>
</evidence>
<evidence type="ECO:0000256" key="4">
    <source>
        <dbReference type="ARBA" id="ARBA00022475"/>
    </source>
</evidence>
<dbReference type="GO" id="GO:0015250">
    <property type="term" value="F:water channel activity"/>
    <property type="evidence" value="ECO:0007669"/>
    <property type="project" value="TreeGrafter"/>
</dbReference>
<dbReference type="GO" id="GO:0005886">
    <property type="term" value="C:plasma membrane"/>
    <property type="evidence" value="ECO:0007669"/>
    <property type="project" value="UniProtKB-SubCell"/>
</dbReference>
<dbReference type="PANTHER" id="PTHR19139">
    <property type="entry name" value="AQUAPORIN TRANSPORTER"/>
    <property type="match status" value="1"/>
</dbReference>
<keyword evidence="6 8" id="KW-1133">Transmembrane helix</keyword>
<comment type="similarity">
    <text evidence="2">Belongs to the MIP/aquaporin (TC 1.A.8) family.</text>
</comment>
<evidence type="ECO:0000256" key="5">
    <source>
        <dbReference type="ARBA" id="ARBA00022692"/>
    </source>
</evidence>
<evidence type="ECO:0000256" key="3">
    <source>
        <dbReference type="ARBA" id="ARBA00022448"/>
    </source>
</evidence>
<evidence type="ECO:0000256" key="8">
    <source>
        <dbReference type="SAM" id="Phobius"/>
    </source>
</evidence>
<gene>
    <name evidence="9" type="primary">aqpZ_1</name>
    <name evidence="9" type="ORF">NCTC9504_04412</name>
</gene>
<keyword evidence="4" id="KW-1003">Cell membrane</keyword>
<evidence type="ECO:0000256" key="1">
    <source>
        <dbReference type="ARBA" id="ARBA00004651"/>
    </source>
</evidence>
<dbReference type="InterPro" id="IPR022357">
    <property type="entry name" value="MIP_CS"/>
</dbReference>
<protein>
    <submittedName>
        <fullName evidence="9">Aquaporin</fullName>
    </submittedName>
</protein>
<evidence type="ECO:0000313" key="9">
    <source>
        <dbReference type="EMBL" id="STU94125.1"/>
    </source>
</evidence>
<dbReference type="EMBL" id="UGMA01000005">
    <property type="protein sequence ID" value="STU94125.1"/>
    <property type="molecule type" value="Genomic_DNA"/>
</dbReference>
<dbReference type="PROSITE" id="PS00221">
    <property type="entry name" value="MIP"/>
    <property type="match status" value="1"/>
</dbReference>